<dbReference type="GO" id="GO:0007165">
    <property type="term" value="P:signal transduction"/>
    <property type="evidence" value="ECO:0007669"/>
    <property type="project" value="UniProtKB-ARBA"/>
</dbReference>
<evidence type="ECO:0000256" key="1">
    <source>
        <dbReference type="ARBA" id="ARBA00012444"/>
    </source>
</evidence>
<dbReference type="Pfam" id="PF00069">
    <property type="entry name" value="Pkinase"/>
    <property type="match status" value="1"/>
</dbReference>
<evidence type="ECO:0000259" key="13">
    <source>
        <dbReference type="PROSITE" id="PS51285"/>
    </source>
</evidence>
<evidence type="ECO:0000256" key="11">
    <source>
        <dbReference type="SAM" id="Phobius"/>
    </source>
</evidence>
<dbReference type="GO" id="GO:0004691">
    <property type="term" value="F:cAMP-dependent protein kinase activity"/>
    <property type="evidence" value="ECO:0007669"/>
    <property type="project" value="UniProtKB-EC"/>
</dbReference>
<keyword evidence="11" id="KW-1133">Transmembrane helix</keyword>
<dbReference type="STRING" id="985895.E5A0P2"/>
<dbReference type="Gene3D" id="3.30.200.20">
    <property type="entry name" value="Phosphorylase Kinase, domain 1"/>
    <property type="match status" value="1"/>
</dbReference>
<protein>
    <recommendedName>
        <fullName evidence="1">cAMP-dependent protein kinase</fullName>
        <ecNumber evidence="1">2.7.11.11</ecNumber>
    </recommendedName>
</protein>
<dbReference type="Proteomes" id="UP000002668">
    <property type="component" value="Genome"/>
</dbReference>
<reference evidence="15" key="1">
    <citation type="journal article" date="2011" name="Nat. Commun.">
        <title>Effector diversification within compartments of the Leptosphaeria maculans genome affected by Repeat-Induced Point mutations.</title>
        <authorList>
            <person name="Rouxel T."/>
            <person name="Grandaubert J."/>
            <person name="Hane J.K."/>
            <person name="Hoede C."/>
            <person name="van de Wouw A.P."/>
            <person name="Couloux A."/>
            <person name="Dominguez V."/>
            <person name="Anthouard V."/>
            <person name="Bally P."/>
            <person name="Bourras S."/>
            <person name="Cozijnsen A.J."/>
            <person name="Ciuffetti L.M."/>
            <person name="Degrave A."/>
            <person name="Dilmaghani A."/>
            <person name="Duret L."/>
            <person name="Fudal I."/>
            <person name="Goodwin S.B."/>
            <person name="Gout L."/>
            <person name="Glaser N."/>
            <person name="Linglin J."/>
            <person name="Kema G.H.J."/>
            <person name="Lapalu N."/>
            <person name="Lawrence C.B."/>
            <person name="May K."/>
            <person name="Meyer M."/>
            <person name="Ollivier B."/>
            <person name="Poulain J."/>
            <person name="Schoch C.L."/>
            <person name="Simon A."/>
            <person name="Spatafora J.W."/>
            <person name="Stachowiak A."/>
            <person name="Turgeon B.G."/>
            <person name="Tyler B.M."/>
            <person name="Vincent D."/>
            <person name="Weissenbach J."/>
            <person name="Amselem J."/>
            <person name="Quesneville H."/>
            <person name="Oliver R.P."/>
            <person name="Wincker P."/>
            <person name="Balesdent M.-H."/>
            <person name="Howlett B.J."/>
        </authorList>
    </citation>
    <scope>NUCLEOTIDE SEQUENCE [LARGE SCALE GENOMIC DNA]</scope>
    <source>
        <strain evidence="15">JN3 / isolate v23.1.3 / race Av1-4-5-6-7-8</strain>
    </source>
</reference>
<dbReference type="SMART" id="SM00133">
    <property type="entry name" value="S_TK_X"/>
    <property type="match status" value="1"/>
</dbReference>
<feature type="compositionally biased region" description="Low complexity" evidence="10">
    <location>
        <begin position="105"/>
        <end position="121"/>
    </location>
</feature>
<dbReference type="InterPro" id="IPR017441">
    <property type="entry name" value="Protein_kinase_ATP_BS"/>
</dbReference>
<dbReference type="SUPFAM" id="SSF56112">
    <property type="entry name" value="Protein kinase-like (PK-like)"/>
    <property type="match status" value="1"/>
</dbReference>
<dbReference type="eggNOG" id="KOG0616">
    <property type="taxonomic scope" value="Eukaryota"/>
</dbReference>
<evidence type="ECO:0000256" key="6">
    <source>
        <dbReference type="ARBA" id="ARBA00022840"/>
    </source>
</evidence>
<dbReference type="Gene3D" id="3.50.50.60">
    <property type="entry name" value="FAD/NAD(P)-binding domain"/>
    <property type="match status" value="2"/>
</dbReference>
<dbReference type="OrthoDB" id="202203at2759"/>
<evidence type="ECO:0000256" key="8">
    <source>
        <dbReference type="ARBA" id="ARBA00047454"/>
    </source>
</evidence>
<keyword evidence="5" id="KW-0418">Kinase</keyword>
<evidence type="ECO:0000256" key="7">
    <source>
        <dbReference type="ARBA" id="ARBA00047292"/>
    </source>
</evidence>
<dbReference type="GO" id="GO:0005829">
    <property type="term" value="C:cytosol"/>
    <property type="evidence" value="ECO:0007669"/>
    <property type="project" value="TreeGrafter"/>
</dbReference>
<dbReference type="InterPro" id="IPR000961">
    <property type="entry name" value="AGC-kinase_C"/>
</dbReference>
<feature type="binding site" evidence="9">
    <location>
        <position position="261"/>
    </location>
    <ligand>
        <name>ATP</name>
        <dbReference type="ChEBI" id="CHEBI:30616"/>
    </ligand>
</feature>
<dbReference type="GO" id="GO:0016491">
    <property type="term" value="F:oxidoreductase activity"/>
    <property type="evidence" value="ECO:0007669"/>
    <property type="project" value="InterPro"/>
</dbReference>
<dbReference type="GO" id="GO:0005524">
    <property type="term" value="F:ATP binding"/>
    <property type="evidence" value="ECO:0007669"/>
    <property type="project" value="UniProtKB-UniRule"/>
</dbReference>
<organism evidence="15">
    <name type="scientific">Leptosphaeria maculans (strain JN3 / isolate v23.1.3 / race Av1-4-5-6-7-8)</name>
    <name type="common">Blackleg fungus</name>
    <name type="synonym">Phoma lingam</name>
    <dbReference type="NCBI Taxonomy" id="985895"/>
    <lineage>
        <taxon>Eukaryota</taxon>
        <taxon>Fungi</taxon>
        <taxon>Dikarya</taxon>
        <taxon>Ascomycota</taxon>
        <taxon>Pezizomycotina</taxon>
        <taxon>Dothideomycetes</taxon>
        <taxon>Pleosporomycetidae</taxon>
        <taxon>Pleosporales</taxon>
        <taxon>Pleosporineae</taxon>
        <taxon>Leptosphaeriaceae</taxon>
        <taxon>Plenodomus</taxon>
        <taxon>Plenodomus lingam/Leptosphaeria maculans species complex</taxon>
    </lineage>
</organism>
<evidence type="ECO:0000256" key="10">
    <source>
        <dbReference type="SAM" id="MobiDB-lite"/>
    </source>
</evidence>
<keyword evidence="6 9" id="KW-0067">ATP-binding</keyword>
<keyword evidence="11" id="KW-0812">Transmembrane</keyword>
<dbReference type="CDD" id="cd05580">
    <property type="entry name" value="STKc_PKA_like"/>
    <property type="match status" value="1"/>
</dbReference>
<evidence type="ECO:0000256" key="9">
    <source>
        <dbReference type="PROSITE-ProRule" id="PRU10141"/>
    </source>
</evidence>
<dbReference type="Gene3D" id="1.10.510.10">
    <property type="entry name" value="Transferase(Phosphotransferase) domain 1"/>
    <property type="match status" value="1"/>
</dbReference>
<accession>E5A0P2</accession>
<feature type="compositionally biased region" description="Low complexity" evidence="10">
    <location>
        <begin position="25"/>
        <end position="42"/>
    </location>
</feature>
<keyword evidence="15" id="KW-1185">Reference proteome</keyword>
<dbReference type="InParanoid" id="E5A0P2"/>
<dbReference type="HOGENOM" id="CLU_272153_0_0_1"/>
<dbReference type="InterPro" id="IPR023753">
    <property type="entry name" value="FAD/NAD-binding_dom"/>
</dbReference>
<keyword evidence="4 9" id="KW-0547">Nucleotide-binding</keyword>
<dbReference type="InterPro" id="IPR000719">
    <property type="entry name" value="Prot_kinase_dom"/>
</dbReference>
<evidence type="ECO:0000256" key="2">
    <source>
        <dbReference type="ARBA" id="ARBA00022527"/>
    </source>
</evidence>
<dbReference type="GO" id="GO:0005634">
    <property type="term" value="C:nucleus"/>
    <property type="evidence" value="ECO:0007669"/>
    <property type="project" value="UniProtKB-ARBA"/>
</dbReference>
<dbReference type="PROSITE" id="PS51285">
    <property type="entry name" value="AGC_KINASE_CTER"/>
    <property type="match status" value="1"/>
</dbReference>
<dbReference type="PRINTS" id="PR00368">
    <property type="entry name" value="FADPNR"/>
</dbReference>
<comment type="catalytic activity">
    <reaction evidence="7">
        <text>L-threonyl-[protein] + ATP = O-phospho-L-threonyl-[protein] + ADP + H(+)</text>
        <dbReference type="Rhea" id="RHEA:46608"/>
        <dbReference type="Rhea" id="RHEA-COMP:11060"/>
        <dbReference type="Rhea" id="RHEA-COMP:11605"/>
        <dbReference type="ChEBI" id="CHEBI:15378"/>
        <dbReference type="ChEBI" id="CHEBI:30013"/>
        <dbReference type="ChEBI" id="CHEBI:30616"/>
        <dbReference type="ChEBI" id="CHEBI:61977"/>
        <dbReference type="ChEBI" id="CHEBI:456216"/>
        <dbReference type="EC" id="2.7.11.11"/>
    </reaction>
</comment>
<dbReference type="InterPro" id="IPR036188">
    <property type="entry name" value="FAD/NAD-bd_sf"/>
</dbReference>
<proteinExistence type="predicted"/>
<name>E5A0P2_LEPMJ</name>
<dbReference type="SUPFAM" id="SSF51905">
    <property type="entry name" value="FAD/NAD(P)-binding domain"/>
    <property type="match status" value="1"/>
</dbReference>
<feature type="compositionally biased region" description="Basic and acidic residues" evidence="10">
    <location>
        <begin position="62"/>
        <end position="71"/>
    </location>
</feature>
<dbReference type="PROSITE" id="PS50011">
    <property type="entry name" value="PROTEIN_KINASE_DOM"/>
    <property type="match status" value="1"/>
</dbReference>
<evidence type="ECO:0000313" key="15">
    <source>
        <dbReference type="Proteomes" id="UP000002668"/>
    </source>
</evidence>
<dbReference type="EC" id="2.7.11.11" evidence="1"/>
<dbReference type="AlphaFoldDB" id="E5A0P2"/>
<dbReference type="EMBL" id="FP929131">
    <property type="protein sequence ID" value="CBX97188.1"/>
    <property type="molecule type" value="Genomic_DNA"/>
</dbReference>
<feature type="region of interest" description="Disordered" evidence="10">
    <location>
        <begin position="25"/>
        <end position="132"/>
    </location>
</feature>
<dbReference type="Pfam" id="PF07992">
    <property type="entry name" value="Pyr_redox_2"/>
    <property type="match status" value="1"/>
</dbReference>
<dbReference type="PROSITE" id="PS00108">
    <property type="entry name" value="PROTEIN_KINASE_ST"/>
    <property type="match status" value="1"/>
</dbReference>
<evidence type="ECO:0000313" key="14">
    <source>
        <dbReference type="EMBL" id="CBX97188.1"/>
    </source>
</evidence>
<dbReference type="PRINTS" id="PR00411">
    <property type="entry name" value="PNDRDTASEI"/>
</dbReference>
<dbReference type="PROSITE" id="PS00107">
    <property type="entry name" value="PROTEIN_KINASE_ATP"/>
    <property type="match status" value="1"/>
</dbReference>
<feature type="transmembrane region" description="Helical" evidence="11">
    <location>
        <begin position="592"/>
        <end position="613"/>
    </location>
</feature>
<dbReference type="InterPro" id="IPR011009">
    <property type="entry name" value="Kinase-like_dom_sf"/>
</dbReference>
<evidence type="ECO:0000256" key="4">
    <source>
        <dbReference type="ARBA" id="ARBA00022741"/>
    </source>
</evidence>
<feature type="compositionally biased region" description="Polar residues" evidence="10">
    <location>
        <begin position="72"/>
        <end position="92"/>
    </location>
</feature>
<dbReference type="FunFam" id="3.30.200.20:FF:000005">
    <property type="entry name" value="cAMP-dependent protein kinase catalytic subunit"/>
    <property type="match status" value="1"/>
</dbReference>
<dbReference type="GO" id="GO:0005952">
    <property type="term" value="C:cAMP-dependent protein kinase complex"/>
    <property type="evidence" value="ECO:0007669"/>
    <property type="project" value="TreeGrafter"/>
</dbReference>
<comment type="catalytic activity">
    <reaction evidence="8">
        <text>L-seryl-[protein] + ATP = O-phospho-L-seryl-[protein] + ADP + H(+)</text>
        <dbReference type="Rhea" id="RHEA:17989"/>
        <dbReference type="Rhea" id="RHEA-COMP:9863"/>
        <dbReference type="Rhea" id="RHEA-COMP:11604"/>
        <dbReference type="ChEBI" id="CHEBI:15378"/>
        <dbReference type="ChEBI" id="CHEBI:29999"/>
        <dbReference type="ChEBI" id="CHEBI:30616"/>
        <dbReference type="ChEBI" id="CHEBI:83421"/>
        <dbReference type="ChEBI" id="CHEBI:456216"/>
        <dbReference type="EC" id="2.7.11.11"/>
    </reaction>
</comment>
<gene>
    <name evidence="14" type="ORF">LEMA_P103190.1</name>
</gene>
<keyword evidence="3" id="KW-0808">Transferase</keyword>
<dbReference type="PANTHER" id="PTHR24353">
    <property type="entry name" value="CYCLIC NUCLEOTIDE-DEPENDENT PROTEIN KINASE"/>
    <property type="match status" value="1"/>
</dbReference>
<dbReference type="VEuPathDB" id="FungiDB:LEMA_P103190.1"/>
<sequence length="1188" mass="129152">MLLFPAPPASPAHSWPAAAVAAIAAPAPASPARTSRPHSSPARCHIAPMPTLTGFLKKKRTKDSTGSKDFDSPTSPVRETASPITPTSSRKSGSFHLHKTRTNDSATVAHPAPAASNATAVQGKPADPMNPAAYTSQHHAVAAAAAAASPQSASAPAHNTPSIQNLIHPNNSASTPAAVAAAATATTTSGGTSNSANAAAGNGAMKNGAVQFQAQPLNHARVTKGKYTLTDFAIQRTLGTGSFGRVHLVQSKHNQRFYAVKVLKKAQVVKMKQVEHTNDERRMLQQVKHPFLITLWGTFQDSKNLYMVMDFVEGGELFSLLRKSQRFPNPVAKFYAAEVTLALDYLHSHNIIYRDLKPENLLLDRHGHLKITDFGFAKEVPDITWTLCGTPDYLAPEVVASKGYNKSVDWWSLGILIFEMLCGFTPFWDGGSPMKIYENILKSRVKYPPYIHPDAHDLLQKLITPDLTKRLGNLHGGSKDVMNHPWFAEVTWDRLQKKDIDAPYVPPVRAGVGDASQFDKYPEETEAYGQAGEDPFEKGRHDILDDVGDDVAPVEVCRLTITTPLVVCLCVGKVSWEGRPLCAHLKTLLDPVLLIVTIAMIAAIDVLSIPVPLSRLSHGTSHMDDACSRGTEEDDETSLFFCRSTIHAKYHACSQFMYHSYPVRGPRYLIDKRKSGFLTFWVRSIVLTLGTVFAAGWAAIRRLIHPRGVILSDHLPEPPPPFSNPFDPSYLIFKMRLQGLTDTLGNISLSNPHRVLIVGCAYGGISAVVNLLEYSQGKARQSVYPGPDFKGARSRRGVEITVIDERDGYSYLAVHSVGAPLAHVTPKYTSHMWKRFSHLNELKHSNLHFKHGSVQKINPEAKVAEWCDRNGKTQQQAYDYVVMATGLKRHWPAVPKSASYDEYLSDGKAFIDKITGGGTYKHESRRVVVIGAGAVGVEFSAEIKSYYPQIAVTLVHSRSEVLSSEPLPTEVKERAKMLLEEEGVDLVLNSRATVTELPNGQSTVTLANGDSITADFVIDSTKKGVPTTDIVPAACLNEDKEIMVHQSLMFKDTIPNATSHFGVGDVIAWSGIKRAGSATVMGQAAAQNIYAAILNSELAAGAEPYATTELPEWAAVIGLAVGKQCLTYDPVGGMKYGVDVMKGYFGDDLGWEANLKYLGLTDVVDSPMESVDAVKMAEVGIQPVSAAA</sequence>
<feature type="transmembrane region" description="Helical" evidence="11">
    <location>
        <begin position="677"/>
        <end position="700"/>
    </location>
</feature>
<evidence type="ECO:0000256" key="3">
    <source>
        <dbReference type="ARBA" id="ARBA00022679"/>
    </source>
</evidence>
<dbReference type="SMART" id="SM00220">
    <property type="entry name" value="S_TKc"/>
    <property type="match status" value="1"/>
</dbReference>
<dbReference type="PANTHER" id="PTHR24353:SF153">
    <property type="entry name" value="CAMP-DEPENDENT PROTEIN KINASE CATALYTIC SUBUNIT 1"/>
    <property type="match status" value="1"/>
</dbReference>
<dbReference type="InterPro" id="IPR008271">
    <property type="entry name" value="Ser/Thr_kinase_AS"/>
</dbReference>
<feature type="domain" description="AGC-kinase C-terminal" evidence="13">
    <location>
        <begin position="488"/>
        <end position="548"/>
    </location>
</feature>
<keyword evidence="2" id="KW-0723">Serine/threonine-protein kinase</keyword>
<dbReference type="FunFam" id="1.10.510.10:FF:000005">
    <property type="entry name" value="cAMP-dependent protein kinase catalytic subunit alpha"/>
    <property type="match status" value="1"/>
</dbReference>
<feature type="domain" description="Protein kinase" evidence="12">
    <location>
        <begin position="232"/>
        <end position="487"/>
    </location>
</feature>
<keyword evidence="11" id="KW-0472">Membrane</keyword>
<evidence type="ECO:0000259" key="12">
    <source>
        <dbReference type="PROSITE" id="PS50011"/>
    </source>
</evidence>
<evidence type="ECO:0000256" key="5">
    <source>
        <dbReference type="ARBA" id="ARBA00022777"/>
    </source>
</evidence>